<evidence type="ECO:0000259" key="14">
    <source>
        <dbReference type="Pfam" id="PF00593"/>
    </source>
</evidence>
<comment type="similarity">
    <text evidence="11 12">Belongs to the TonB-dependent receptor family.</text>
</comment>
<organism evidence="16 17">
    <name type="scientific">Methylophaga frappieri (strain ATCC BAA-2434 / DSM 25690 / JAM7)</name>
    <dbReference type="NCBI Taxonomy" id="754477"/>
    <lineage>
        <taxon>Bacteria</taxon>
        <taxon>Pseudomonadati</taxon>
        <taxon>Pseudomonadota</taxon>
        <taxon>Gammaproteobacteria</taxon>
        <taxon>Thiotrichales</taxon>
        <taxon>Piscirickettsiaceae</taxon>
        <taxon>Methylophaga</taxon>
    </lineage>
</organism>
<evidence type="ECO:0000256" key="10">
    <source>
        <dbReference type="ARBA" id="ARBA00023237"/>
    </source>
</evidence>
<dbReference type="Gene3D" id="2.40.170.20">
    <property type="entry name" value="TonB-dependent receptor, beta-barrel domain"/>
    <property type="match status" value="1"/>
</dbReference>
<dbReference type="KEGG" id="mec:Q7C_971"/>
<dbReference type="EMBL" id="CP003380">
    <property type="protein sequence ID" value="AFJ02140.1"/>
    <property type="molecule type" value="Genomic_DNA"/>
</dbReference>
<feature type="signal peptide" evidence="13">
    <location>
        <begin position="1"/>
        <end position="21"/>
    </location>
</feature>
<evidence type="ECO:0000313" key="16">
    <source>
        <dbReference type="EMBL" id="AFJ02140.1"/>
    </source>
</evidence>
<comment type="subcellular location">
    <subcellularLocation>
        <location evidence="1 11">Cell outer membrane</location>
        <topology evidence="1 11">Multi-pass membrane protein</topology>
    </subcellularLocation>
</comment>
<feature type="chain" id="PRO_5003654618" evidence="13">
    <location>
        <begin position="22"/>
        <end position="688"/>
    </location>
</feature>
<evidence type="ECO:0000256" key="1">
    <source>
        <dbReference type="ARBA" id="ARBA00004571"/>
    </source>
</evidence>
<keyword evidence="8 12" id="KW-0798">TonB box</keyword>
<dbReference type="PROSITE" id="PS52016">
    <property type="entry name" value="TONB_DEPENDENT_REC_3"/>
    <property type="match status" value="1"/>
</dbReference>
<keyword evidence="16" id="KW-0675">Receptor</keyword>
<proteinExistence type="inferred from homology"/>
<dbReference type="PANTHER" id="PTHR32552:SF81">
    <property type="entry name" value="TONB-DEPENDENT OUTER MEMBRANE RECEPTOR"/>
    <property type="match status" value="1"/>
</dbReference>
<feature type="domain" description="TonB-dependent receptor plug" evidence="15">
    <location>
        <begin position="42"/>
        <end position="149"/>
    </location>
</feature>
<evidence type="ECO:0000256" key="13">
    <source>
        <dbReference type="SAM" id="SignalP"/>
    </source>
</evidence>
<keyword evidence="13" id="KW-0732">Signal</keyword>
<evidence type="ECO:0000256" key="11">
    <source>
        <dbReference type="PROSITE-ProRule" id="PRU01360"/>
    </source>
</evidence>
<keyword evidence="10 11" id="KW-0998">Cell outer membrane</keyword>
<evidence type="ECO:0000256" key="4">
    <source>
        <dbReference type="ARBA" id="ARBA00022496"/>
    </source>
</evidence>
<sequence precursor="true">MKPTLLSITIASILFSGTASAEVGPEDLPSMVVSADFRPAAAQDIPVSLTTFDDTIIESRGAQHIEDVLNLAPNVNISSGASRGQYFQIRGIGERSQFSAPLNPSVGLIIDGIDFSRTGGAATLFDIEQVEVLRGPQGTRYGTNALAGVVNLQSKQATNEFDMNFESTLADYDTREIGIAVGGPIVKDALLGRIAVHTHQSDGYMDNDFLGRDNTQDRDEITARGHLKFLVSDDLTVDLNLLHLNIDNGYDAFSFDNSRSTLSDQPGEDKQRTNALALKSDWQINNAVSMQSALTYSKSDITYSYDADWGFAGIHPDEYIATENFMRERENVSFESRLISDEAGRIFGGSTDWVLGFYHLSQDEDLDLVSDFGNLQNEYETENTAVFGQLDTYLTSKLTLISGLRVERFSADYEDSNGLDLDPSETLFGGKLGLNYQLNADHMAFTSLSRGYKSGGVNNNDALPLSKREFDTEYMWNLEAGLKSSWLDGDLVTNLTAFYAWRRDAQVKSSIALPGGEFLDSLDNAARGTNVGIEFDADWLVNDKLRLFAAVGLLRATFDEYDNPELQAEGFDIEGRRQAHAPAYQFTLGGEIYLNQNWTLRANVEGKDEFYFSNSHNAKSGSYAITNASLEYQHQNWRVTLWGRNLFDKDYYTRGFFFGNDPRIGYADKAYKQLGDPRVVGLTVSYDY</sequence>
<dbReference type="GO" id="GO:0006826">
    <property type="term" value="P:iron ion transport"/>
    <property type="evidence" value="ECO:0007669"/>
    <property type="project" value="UniProtKB-KW"/>
</dbReference>
<dbReference type="SUPFAM" id="SSF56935">
    <property type="entry name" value="Porins"/>
    <property type="match status" value="1"/>
</dbReference>
<dbReference type="Pfam" id="PF00593">
    <property type="entry name" value="TonB_dep_Rec_b-barrel"/>
    <property type="match status" value="1"/>
</dbReference>
<evidence type="ECO:0000256" key="2">
    <source>
        <dbReference type="ARBA" id="ARBA00022448"/>
    </source>
</evidence>
<dbReference type="GO" id="GO:0009279">
    <property type="term" value="C:cell outer membrane"/>
    <property type="evidence" value="ECO:0007669"/>
    <property type="project" value="UniProtKB-SubCell"/>
</dbReference>
<keyword evidence="9 11" id="KW-0472">Membrane</keyword>
<gene>
    <name evidence="16" type="ordered locus">Q7C_971</name>
</gene>
<keyword evidence="4" id="KW-0410">Iron transport</keyword>
<dbReference type="AlphaFoldDB" id="I1YGU7"/>
<evidence type="ECO:0000256" key="9">
    <source>
        <dbReference type="ARBA" id="ARBA00023136"/>
    </source>
</evidence>
<dbReference type="STRING" id="754477.Q7C_971"/>
<dbReference type="HOGENOM" id="CLU_008287_15_2_6"/>
<dbReference type="eggNOG" id="COG4774">
    <property type="taxonomic scope" value="Bacteria"/>
</dbReference>
<dbReference type="PANTHER" id="PTHR32552">
    <property type="entry name" value="FERRICHROME IRON RECEPTOR-RELATED"/>
    <property type="match status" value="1"/>
</dbReference>
<dbReference type="OrthoDB" id="7051185at2"/>
<keyword evidence="3 11" id="KW-1134">Transmembrane beta strand</keyword>
<dbReference type="InterPro" id="IPR012910">
    <property type="entry name" value="Plug_dom"/>
</dbReference>
<evidence type="ECO:0000256" key="7">
    <source>
        <dbReference type="ARBA" id="ARBA00023065"/>
    </source>
</evidence>
<evidence type="ECO:0000256" key="8">
    <source>
        <dbReference type="ARBA" id="ARBA00023077"/>
    </source>
</evidence>
<keyword evidence="7" id="KW-0406">Ion transport</keyword>
<accession>I1YGU7</accession>
<dbReference type="InterPro" id="IPR000531">
    <property type="entry name" value="Beta-barrel_TonB"/>
</dbReference>
<evidence type="ECO:0000256" key="3">
    <source>
        <dbReference type="ARBA" id="ARBA00022452"/>
    </source>
</evidence>
<reference evidence="16 17" key="1">
    <citation type="journal article" date="2012" name="J. Bacteriol.">
        <title>Complete genome sequences of Methylophaga sp. strain JAM1 and Methylophaga sp. strain JAM7.</title>
        <authorList>
            <person name="Villeneuve C."/>
            <person name="Martineau C."/>
            <person name="Mauffrey F."/>
            <person name="Villemur R."/>
        </authorList>
    </citation>
    <scope>NUCLEOTIDE SEQUENCE [LARGE SCALE GENOMIC DNA]</scope>
    <source>
        <strain evidence="16 17">JAM7</strain>
    </source>
</reference>
<protein>
    <submittedName>
        <fullName evidence="16">TonB-dependent receptor</fullName>
    </submittedName>
</protein>
<name>I1YGU7_METFJ</name>
<dbReference type="Pfam" id="PF07715">
    <property type="entry name" value="Plug"/>
    <property type="match status" value="1"/>
</dbReference>
<evidence type="ECO:0000256" key="6">
    <source>
        <dbReference type="ARBA" id="ARBA00023004"/>
    </source>
</evidence>
<keyword evidence="2 11" id="KW-0813">Transport</keyword>
<keyword evidence="6" id="KW-0408">Iron</keyword>
<keyword evidence="17" id="KW-1185">Reference proteome</keyword>
<dbReference type="PATRIC" id="fig|754477.3.peg.961"/>
<evidence type="ECO:0000256" key="12">
    <source>
        <dbReference type="RuleBase" id="RU003357"/>
    </source>
</evidence>
<evidence type="ECO:0000259" key="15">
    <source>
        <dbReference type="Pfam" id="PF07715"/>
    </source>
</evidence>
<evidence type="ECO:0000256" key="5">
    <source>
        <dbReference type="ARBA" id="ARBA00022692"/>
    </source>
</evidence>
<dbReference type="Proteomes" id="UP000009145">
    <property type="component" value="Chromosome"/>
</dbReference>
<evidence type="ECO:0000313" key="17">
    <source>
        <dbReference type="Proteomes" id="UP000009145"/>
    </source>
</evidence>
<keyword evidence="5 11" id="KW-0812">Transmembrane</keyword>
<dbReference type="InterPro" id="IPR039426">
    <property type="entry name" value="TonB-dep_rcpt-like"/>
</dbReference>
<dbReference type="InterPro" id="IPR036942">
    <property type="entry name" value="Beta-barrel_TonB_sf"/>
</dbReference>
<feature type="domain" description="TonB-dependent receptor-like beta-barrel" evidence="14">
    <location>
        <begin position="243"/>
        <end position="646"/>
    </location>
</feature>
<dbReference type="RefSeq" id="WP_014703560.1">
    <property type="nucleotide sequence ID" value="NC_017856.1"/>
</dbReference>